<reference evidence="2 3" key="1">
    <citation type="journal article" date="2018" name="Mol. Biol. Evol.">
        <title>Broad Genomic Sampling Reveals a Smut Pathogenic Ancestry of the Fungal Clade Ustilaginomycotina.</title>
        <authorList>
            <person name="Kijpornyongpan T."/>
            <person name="Mondo S.J."/>
            <person name="Barry K."/>
            <person name="Sandor L."/>
            <person name="Lee J."/>
            <person name="Lipzen A."/>
            <person name="Pangilinan J."/>
            <person name="LaButti K."/>
            <person name="Hainaut M."/>
            <person name="Henrissat B."/>
            <person name="Grigoriev I.V."/>
            <person name="Spatafora J.W."/>
            <person name="Aime M.C."/>
        </authorList>
    </citation>
    <scope>NUCLEOTIDE SEQUENCE [LARGE SCALE GENOMIC DNA]</scope>
    <source>
        <strain evidence="2 3">MCA 4186</strain>
    </source>
</reference>
<name>A0A316Z051_9BASI</name>
<dbReference type="AlphaFoldDB" id="A0A316Z051"/>
<organism evidence="2 3">
    <name type="scientific">Tilletiopsis washingtonensis</name>
    <dbReference type="NCBI Taxonomy" id="58919"/>
    <lineage>
        <taxon>Eukaryota</taxon>
        <taxon>Fungi</taxon>
        <taxon>Dikarya</taxon>
        <taxon>Basidiomycota</taxon>
        <taxon>Ustilaginomycotina</taxon>
        <taxon>Exobasidiomycetes</taxon>
        <taxon>Entylomatales</taxon>
        <taxon>Entylomatales incertae sedis</taxon>
        <taxon>Tilletiopsis</taxon>
    </lineage>
</organism>
<evidence type="ECO:0000313" key="3">
    <source>
        <dbReference type="Proteomes" id="UP000245946"/>
    </source>
</evidence>
<dbReference type="OrthoDB" id="3352450at2759"/>
<dbReference type="Proteomes" id="UP000245946">
    <property type="component" value="Unassembled WGS sequence"/>
</dbReference>
<feature type="region of interest" description="Disordered" evidence="1">
    <location>
        <begin position="1"/>
        <end position="31"/>
    </location>
</feature>
<sequence>MSSSYDVFPPPPQDAAAPASAPVRRRTKPLPLPEVARAQKQAQTRGLVAGMAAGVGGVAGRTLSAELTALRDSEVRLGRAAADAQPQHGGAAAVAAPRRQPGAGEEEMLAWDMQAGAQQQHEAGVAGLWQYQDTAATTRGDH</sequence>
<proteinExistence type="predicted"/>
<dbReference type="GeneID" id="37272016"/>
<evidence type="ECO:0000313" key="2">
    <source>
        <dbReference type="EMBL" id="PWN94889.1"/>
    </source>
</evidence>
<feature type="region of interest" description="Disordered" evidence="1">
    <location>
        <begin position="78"/>
        <end position="103"/>
    </location>
</feature>
<gene>
    <name evidence="2" type="ORF">FA09DRAFT_341612</name>
</gene>
<dbReference type="EMBL" id="KZ819308">
    <property type="protein sequence ID" value="PWN94889.1"/>
    <property type="molecule type" value="Genomic_DNA"/>
</dbReference>
<protein>
    <submittedName>
        <fullName evidence="2">Uncharacterized protein</fullName>
    </submittedName>
</protein>
<accession>A0A316Z051</accession>
<evidence type="ECO:0000256" key="1">
    <source>
        <dbReference type="SAM" id="MobiDB-lite"/>
    </source>
</evidence>
<keyword evidence="3" id="KW-1185">Reference proteome</keyword>
<dbReference type="RefSeq" id="XP_025595168.1">
    <property type="nucleotide sequence ID" value="XM_025744472.1"/>
</dbReference>